<dbReference type="SUPFAM" id="SSF81301">
    <property type="entry name" value="Nucleotidyltransferase"/>
    <property type="match status" value="1"/>
</dbReference>
<dbReference type="InterPro" id="IPR007530">
    <property type="entry name" value="Aminoglycoside_adenylylTfrase"/>
</dbReference>
<dbReference type="RefSeq" id="WP_256191866.1">
    <property type="nucleotide sequence ID" value="NZ_JANFZH010000021.1"/>
</dbReference>
<organism evidence="2 3">
    <name type="scientific">Neglectibacter timonensis</name>
    <dbReference type="NCBI Taxonomy" id="1776382"/>
    <lineage>
        <taxon>Bacteria</taxon>
        <taxon>Bacillati</taxon>
        <taxon>Bacillota</taxon>
        <taxon>Clostridia</taxon>
        <taxon>Eubacteriales</taxon>
        <taxon>Oscillospiraceae</taxon>
        <taxon>Neglectibacter</taxon>
    </lineage>
</organism>
<comment type="caution">
    <text evidence="2">The sequence shown here is derived from an EMBL/GenBank/DDBJ whole genome shotgun (WGS) entry which is preliminary data.</text>
</comment>
<reference evidence="2 3" key="1">
    <citation type="submission" date="2022-06" db="EMBL/GenBank/DDBJ databases">
        <title>Isolation of gut microbiota from human fecal samples.</title>
        <authorList>
            <person name="Pamer E.G."/>
            <person name="Barat B."/>
            <person name="Waligurski E."/>
            <person name="Medina S."/>
            <person name="Paddock L."/>
            <person name="Mostad J."/>
        </authorList>
    </citation>
    <scope>NUCLEOTIDE SEQUENCE [LARGE SCALE GENOMIC DNA]</scope>
    <source>
        <strain evidence="2 3">DFI.9.73</strain>
    </source>
</reference>
<proteinExistence type="predicted"/>
<dbReference type="Pfam" id="PF04439">
    <property type="entry name" value="Adenyl_transf"/>
    <property type="match status" value="1"/>
</dbReference>
<dbReference type="EMBL" id="JANFZH010000021">
    <property type="protein sequence ID" value="MCQ4840274.1"/>
    <property type="molecule type" value="Genomic_DNA"/>
</dbReference>
<dbReference type="SUPFAM" id="SSF81631">
    <property type="entry name" value="PAP/OAS1 substrate-binding domain"/>
    <property type="match status" value="1"/>
</dbReference>
<evidence type="ECO:0000313" key="2">
    <source>
        <dbReference type="EMBL" id="MCQ4840274.1"/>
    </source>
</evidence>
<evidence type="ECO:0000313" key="3">
    <source>
        <dbReference type="Proteomes" id="UP001524473"/>
    </source>
</evidence>
<sequence>MRSEREMYELILRFAEEDENIRAVILNGSRANPEASLDRLRDYDIVYLVTDVAPYKQGDISGAFGELLVMERTDESELYNEHLPDCAVYLMQFADGNRIDLTVAKREDYHGYCFDDKLSIVLLDKDRVLPSLPPPDGSSHYIHKPTLRLFEECRTEFWWTAPYVSKALLRGQLSYAQNHLEICTRSMLRLMLGWLAGARHGFTFSPGKYGDALAPYLPGGFWERYQRTYPRWDCEEIWEALLNACSLFSDASAAAAEKLGFPCDRTLDRRVVAFLQEGQPFVARLAPEESWNSELSRQIAKHGGPPLPFTKTEGR</sequence>
<accession>A0ABT1S046</accession>
<keyword evidence="3" id="KW-1185">Reference proteome</keyword>
<dbReference type="Gene3D" id="1.20.120.330">
    <property type="entry name" value="Nucleotidyltransferases domain 2"/>
    <property type="match status" value="1"/>
</dbReference>
<protein>
    <submittedName>
        <fullName evidence="2">Aminoglycoside 6-adenylyltransferase</fullName>
    </submittedName>
</protein>
<evidence type="ECO:0000256" key="1">
    <source>
        <dbReference type="SAM" id="MobiDB-lite"/>
    </source>
</evidence>
<feature type="region of interest" description="Disordered" evidence="1">
    <location>
        <begin position="296"/>
        <end position="315"/>
    </location>
</feature>
<dbReference type="Proteomes" id="UP001524473">
    <property type="component" value="Unassembled WGS sequence"/>
</dbReference>
<gene>
    <name evidence="2" type="ORF">NE695_10165</name>
</gene>
<name>A0ABT1S046_9FIRM</name>
<dbReference type="InterPro" id="IPR043519">
    <property type="entry name" value="NT_sf"/>
</dbReference>
<dbReference type="Gene3D" id="3.30.460.10">
    <property type="entry name" value="Beta Polymerase, domain 2"/>
    <property type="match status" value="1"/>
</dbReference>